<proteinExistence type="predicted"/>
<dbReference type="Proteomes" id="UP001501035">
    <property type="component" value="Unassembled WGS sequence"/>
</dbReference>
<evidence type="ECO:0000313" key="3">
    <source>
        <dbReference type="Proteomes" id="UP001501035"/>
    </source>
</evidence>
<dbReference type="EMBL" id="BAAAVS010000002">
    <property type="protein sequence ID" value="GAA3025679.1"/>
    <property type="molecule type" value="Genomic_DNA"/>
</dbReference>
<name>A0ABN3YCS5_9ACTN</name>
<dbReference type="Gene3D" id="3.40.470.10">
    <property type="entry name" value="Uracil-DNA glycosylase-like domain"/>
    <property type="match status" value="1"/>
</dbReference>
<dbReference type="Pfam" id="PF03167">
    <property type="entry name" value="UDG"/>
    <property type="match status" value="1"/>
</dbReference>
<dbReference type="InterPro" id="IPR036895">
    <property type="entry name" value="Uracil-DNA_glycosylase-like_sf"/>
</dbReference>
<organism evidence="2 3">
    <name type="scientific">Gordonia defluvii</name>
    <dbReference type="NCBI Taxonomy" id="283718"/>
    <lineage>
        <taxon>Bacteria</taxon>
        <taxon>Bacillati</taxon>
        <taxon>Actinomycetota</taxon>
        <taxon>Actinomycetes</taxon>
        <taxon>Mycobacteriales</taxon>
        <taxon>Gordoniaceae</taxon>
        <taxon>Gordonia</taxon>
    </lineage>
</organism>
<keyword evidence="3" id="KW-1185">Reference proteome</keyword>
<dbReference type="RefSeq" id="WP_344716257.1">
    <property type="nucleotide sequence ID" value="NZ_BAAAVS010000002.1"/>
</dbReference>
<protein>
    <recommendedName>
        <fullName evidence="1">Uracil-DNA glycosylase-like domain-containing protein</fullName>
    </recommendedName>
</protein>
<dbReference type="InterPro" id="IPR005122">
    <property type="entry name" value="Uracil-DNA_glycosylase-like"/>
</dbReference>
<comment type="caution">
    <text evidence="2">The sequence shown here is derived from an EMBL/GenBank/DDBJ whole genome shotgun (WGS) entry which is preliminary data.</text>
</comment>
<evidence type="ECO:0000313" key="2">
    <source>
        <dbReference type="EMBL" id="GAA3025679.1"/>
    </source>
</evidence>
<reference evidence="2 3" key="1">
    <citation type="journal article" date="2019" name="Int. J. Syst. Evol. Microbiol.">
        <title>The Global Catalogue of Microorganisms (GCM) 10K type strain sequencing project: providing services to taxonomists for standard genome sequencing and annotation.</title>
        <authorList>
            <consortium name="The Broad Institute Genomics Platform"/>
            <consortium name="The Broad Institute Genome Sequencing Center for Infectious Disease"/>
            <person name="Wu L."/>
            <person name="Ma J."/>
        </authorList>
    </citation>
    <scope>NUCLEOTIDE SEQUENCE [LARGE SCALE GENOMIC DNA]</scope>
    <source>
        <strain evidence="2 3">JCM 14234</strain>
    </source>
</reference>
<feature type="domain" description="Uracil-DNA glycosylase-like" evidence="1">
    <location>
        <begin position="51"/>
        <end position="181"/>
    </location>
</feature>
<evidence type="ECO:0000259" key="1">
    <source>
        <dbReference type="Pfam" id="PF03167"/>
    </source>
</evidence>
<gene>
    <name evidence="2" type="ORF">GCM10010528_04470</name>
</gene>
<dbReference type="CDD" id="cd10035">
    <property type="entry name" value="UDG_like"/>
    <property type="match status" value="1"/>
</dbReference>
<dbReference type="SUPFAM" id="SSF52141">
    <property type="entry name" value="Uracil-DNA glycosylase-like"/>
    <property type="match status" value="1"/>
</dbReference>
<sequence length="207" mass="23551">MARRCSDPKFVDDQLERRYEPHIEPFNRLVDELRTDGEWLPYVAPLYGGVNAELLAIFQDPGPKTQADKGSGMLCVENDDPSAERHYNFLAEAGIAHDQLMVWNTYPWYINRKPTTSEIDRGLEPLRRVITLCPNLKVVMPHGGAAQAAWRRFKLRNPAAVRGIVTVESYHTSRQALWHKDPAIRGQREQKLADDFALTASILNRSG</sequence>
<accession>A0ABN3YCS5</accession>